<keyword evidence="1" id="KW-0805">Transcription regulation</keyword>
<dbReference type="InterPro" id="IPR009057">
    <property type="entry name" value="Homeodomain-like_sf"/>
</dbReference>
<evidence type="ECO:0000256" key="1">
    <source>
        <dbReference type="ARBA" id="ARBA00023015"/>
    </source>
</evidence>
<dbReference type="GO" id="GO:0000976">
    <property type="term" value="F:transcription cis-regulatory region binding"/>
    <property type="evidence" value="ECO:0007669"/>
    <property type="project" value="TreeGrafter"/>
</dbReference>
<feature type="DNA-binding region" description="H-T-H motif" evidence="4">
    <location>
        <begin position="43"/>
        <end position="62"/>
    </location>
</feature>
<dbReference type="EMBL" id="CP001966">
    <property type="protein sequence ID" value="ADG77222.1"/>
    <property type="molecule type" value="Genomic_DNA"/>
</dbReference>
<dbReference type="InterPro" id="IPR050109">
    <property type="entry name" value="HTH-type_TetR-like_transc_reg"/>
</dbReference>
<protein>
    <submittedName>
        <fullName evidence="6">Transcriptional regulator, TetR family</fullName>
    </submittedName>
</protein>
<dbReference type="PANTHER" id="PTHR30055">
    <property type="entry name" value="HTH-TYPE TRANSCRIPTIONAL REGULATOR RUTR"/>
    <property type="match status" value="1"/>
</dbReference>
<dbReference type="Gene3D" id="1.10.357.10">
    <property type="entry name" value="Tetracycline Repressor, domain 2"/>
    <property type="match status" value="1"/>
</dbReference>
<dbReference type="InterPro" id="IPR001647">
    <property type="entry name" value="HTH_TetR"/>
</dbReference>
<dbReference type="Pfam" id="PF00440">
    <property type="entry name" value="TetR_N"/>
    <property type="match status" value="1"/>
</dbReference>
<organism evidence="6 7">
    <name type="scientific">Tsukamurella paurometabola (strain ATCC 8368 / DSM 20162 / CCUG 35730 / CIP 100753 / JCM 10117 / KCTC 9821 / NBRC 16120 / NCIMB 702349 / NCTC 13040)</name>
    <name type="common">Corynebacterium paurometabolum</name>
    <dbReference type="NCBI Taxonomy" id="521096"/>
    <lineage>
        <taxon>Bacteria</taxon>
        <taxon>Bacillati</taxon>
        <taxon>Actinomycetota</taxon>
        <taxon>Actinomycetes</taxon>
        <taxon>Mycobacteriales</taxon>
        <taxon>Tsukamurellaceae</taxon>
        <taxon>Tsukamurella</taxon>
    </lineage>
</organism>
<dbReference type="Proteomes" id="UP000001213">
    <property type="component" value="Chromosome"/>
</dbReference>
<dbReference type="InterPro" id="IPR036271">
    <property type="entry name" value="Tet_transcr_reg_TetR-rel_C_sf"/>
</dbReference>
<evidence type="ECO:0000259" key="5">
    <source>
        <dbReference type="PROSITE" id="PS50977"/>
    </source>
</evidence>
<dbReference type="AlphaFoldDB" id="D5UST5"/>
<evidence type="ECO:0000313" key="7">
    <source>
        <dbReference type="Proteomes" id="UP000001213"/>
    </source>
</evidence>
<evidence type="ECO:0000313" key="6">
    <source>
        <dbReference type="EMBL" id="ADG77222.1"/>
    </source>
</evidence>
<name>D5UST5_TSUPD</name>
<feature type="domain" description="HTH tetR-type" evidence="5">
    <location>
        <begin position="20"/>
        <end position="80"/>
    </location>
</feature>
<dbReference type="PRINTS" id="PR00455">
    <property type="entry name" value="HTHTETR"/>
</dbReference>
<accession>D5UST5</accession>
<dbReference type="GO" id="GO:0003700">
    <property type="term" value="F:DNA-binding transcription factor activity"/>
    <property type="evidence" value="ECO:0007669"/>
    <property type="project" value="TreeGrafter"/>
</dbReference>
<keyword evidence="7" id="KW-1185">Reference proteome</keyword>
<evidence type="ECO:0000256" key="2">
    <source>
        <dbReference type="ARBA" id="ARBA00023125"/>
    </source>
</evidence>
<dbReference type="PROSITE" id="PS50977">
    <property type="entry name" value="HTH_TETR_2"/>
    <property type="match status" value="1"/>
</dbReference>
<dbReference type="STRING" id="521096.Tpau_0584"/>
<evidence type="ECO:0000256" key="3">
    <source>
        <dbReference type="ARBA" id="ARBA00023163"/>
    </source>
</evidence>
<dbReference type="PANTHER" id="PTHR30055:SF234">
    <property type="entry name" value="HTH-TYPE TRANSCRIPTIONAL REGULATOR BETI"/>
    <property type="match status" value="1"/>
</dbReference>
<keyword evidence="2 4" id="KW-0238">DNA-binding</keyword>
<dbReference type="SUPFAM" id="SSF46689">
    <property type="entry name" value="Homeodomain-like"/>
    <property type="match status" value="1"/>
</dbReference>
<dbReference type="KEGG" id="tpr:Tpau_0584"/>
<dbReference type="SUPFAM" id="SSF48498">
    <property type="entry name" value="Tetracyclin repressor-like, C-terminal domain"/>
    <property type="match status" value="1"/>
</dbReference>
<dbReference type="eggNOG" id="COG1309">
    <property type="taxonomic scope" value="Bacteria"/>
</dbReference>
<reference evidence="7" key="1">
    <citation type="submission" date="2010-03" db="EMBL/GenBank/DDBJ databases">
        <title>The complete chromosome of Tsukamurella paurometabola DSM 20162.</title>
        <authorList>
            <consortium name="US DOE Joint Genome Institute (JGI-PGF)"/>
            <person name="Lucas S."/>
            <person name="Copeland A."/>
            <person name="Lapidus A."/>
            <person name="Glavina del Rio T."/>
            <person name="Dalin E."/>
            <person name="Tice H."/>
            <person name="Bruce D."/>
            <person name="Goodwin L."/>
            <person name="Pitluck S."/>
            <person name="Kyrpides N."/>
            <person name="Mavromatis K."/>
            <person name="Ivanova N."/>
            <person name="Mikhailova N."/>
            <person name="Munk A.C."/>
            <person name="Brettin T."/>
            <person name="Detter J.C."/>
            <person name="Tapia R."/>
            <person name="Han C."/>
            <person name="Larimer F."/>
            <person name="Land M."/>
            <person name="Hauser L."/>
            <person name="Markowitz V."/>
            <person name="Cheng J.-F."/>
            <person name="Hugenholtz P."/>
            <person name="Woyke T."/>
            <person name="Wu D."/>
            <person name="Jando M."/>
            <person name="Brambilla E."/>
            <person name="Klenk H.-P."/>
            <person name="Eisen J.A."/>
        </authorList>
    </citation>
    <scope>NUCLEOTIDE SEQUENCE [LARGE SCALE GENOMIC DNA]</scope>
    <source>
        <strain evidence="7">ATCC 8368 / DSM 20162 / CCUG 35730 / CIP 100753 / JCM 10117 / KCTC 9821 / NBRC 16120 / NCIMB 702349 / NCTC 13040</strain>
    </source>
</reference>
<gene>
    <name evidence="6" type="ordered locus">Tpau_0584</name>
</gene>
<evidence type="ECO:0000256" key="4">
    <source>
        <dbReference type="PROSITE-ProRule" id="PRU00335"/>
    </source>
</evidence>
<keyword evidence="3" id="KW-0804">Transcription</keyword>
<proteinExistence type="predicted"/>
<dbReference type="HOGENOM" id="CLU_069356_33_0_11"/>
<sequence length="207" mass="22699">MTDAVKSEARRPYAPRMTPADRREQLLDAVLRVVVERGVHKVSIESVAEAAGVTRPVVYKHFDDSAALLRASLAREEGRALAQCYAAGARAKEQVVEPDFVVALYANLLEMFEASPDLWSAILQLVDSATPEFRRTVERGRDQAAAMVADVVTANTDTGVGGGDPELYARMIVALVIESGRLLLARPDVFPRERLVLGAREMLARLR</sequence>
<reference evidence="6 7" key="2">
    <citation type="journal article" date="2011" name="Stand. Genomic Sci.">
        <title>Complete genome sequence of Tsukamurella paurometabola type strain (no. 33).</title>
        <authorList>
            <person name="Munk A.C."/>
            <person name="Lapidus A."/>
            <person name="Lucas S."/>
            <person name="Nolan M."/>
            <person name="Tice H."/>
            <person name="Cheng J.F."/>
            <person name="Del Rio T.G."/>
            <person name="Goodwin L."/>
            <person name="Pitluck S."/>
            <person name="Liolios K."/>
            <person name="Huntemann M."/>
            <person name="Ivanova N."/>
            <person name="Mavromatis K."/>
            <person name="Mikhailova N."/>
            <person name="Pati A."/>
            <person name="Chen A."/>
            <person name="Palaniappan K."/>
            <person name="Tapia R."/>
            <person name="Han C."/>
            <person name="Land M."/>
            <person name="Hauser L."/>
            <person name="Chang Y.J."/>
            <person name="Jeffries C.D."/>
            <person name="Brettin T."/>
            <person name="Yasawong M."/>
            <person name="Brambilla E.M."/>
            <person name="Rohde M."/>
            <person name="Sikorski J."/>
            <person name="Goker M."/>
            <person name="Detter J.C."/>
            <person name="Woyke T."/>
            <person name="Bristow J."/>
            <person name="Eisen J.A."/>
            <person name="Markowitz V."/>
            <person name="Hugenholtz P."/>
            <person name="Kyrpides N.C."/>
            <person name="Klenk H.P."/>
        </authorList>
    </citation>
    <scope>NUCLEOTIDE SEQUENCE [LARGE SCALE GENOMIC DNA]</scope>
    <source>
        <strain evidence="7">ATCC 8368 / DSM 20162 / CCUG 35730 / CIP 100753 / JCM 10117 / KCTC 9821 / NBRC 16120 / NCIMB 702349 / NCTC 13040</strain>
    </source>
</reference>